<accession>A0A9D2KR12</accession>
<dbReference type="InterPro" id="IPR050251">
    <property type="entry name" value="HpcH-HpaI_aldolase"/>
</dbReference>
<gene>
    <name evidence="5" type="ORF">IAA07_13650</name>
</gene>
<reference evidence="5" key="2">
    <citation type="submission" date="2021-04" db="EMBL/GenBank/DDBJ databases">
        <authorList>
            <person name="Gilroy R."/>
        </authorList>
    </citation>
    <scope>NUCLEOTIDE SEQUENCE</scope>
    <source>
        <strain evidence="5">CHK178-16964</strain>
    </source>
</reference>
<dbReference type="PANTHER" id="PTHR30502:SF0">
    <property type="entry name" value="PHOSPHOENOLPYRUVATE CARBOXYLASE FAMILY PROTEIN"/>
    <property type="match status" value="1"/>
</dbReference>
<evidence type="ECO:0000256" key="2">
    <source>
        <dbReference type="ARBA" id="ARBA00022723"/>
    </source>
</evidence>
<dbReference type="Pfam" id="PF03328">
    <property type="entry name" value="HpcH_HpaI"/>
    <property type="match status" value="1"/>
</dbReference>
<proteinExistence type="inferred from homology"/>
<dbReference type="EMBL" id="DWZA01000109">
    <property type="protein sequence ID" value="HJA72596.1"/>
    <property type="molecule type" value="Genomic_DNA"/>
</dbReference>
<evidence type="ECO:0000256" key="3">
    <source>
        <dbReference type="ARBA" id="ARBA00023239"/>
    </source>
</evidence>
<comment type="caution">
    <text evidence="5">The sequence shown here is derived from an EMBL/GenBank/DDBJ whole genome shotgun (WGS) entry which is preliminary data.</text>
</comment>
<evidence type="ECO:0000259" key="4">
    <source>
        <dbReference type="Pfam" id="PF03328"/>
    </source>
</evidence>
<reference evidence="5" key="1">
    <citation type="journal article" date="2021" name="PeerJ">
        <title>Extensive microbial diversity within the chicken gut microbiome revealed by metagenomics and culture.</title>
        <authorList>
            <person name="Gilroy R."/>
            <person name="Ravi A."/>
            <person name="Getino M."/>
            <person name="Pursley I."/>
            <person name="Horton D.L."/>
            <person name="Alikhan N.F."/>
            <person name="Baker D."/>
            <person name="Gharbi K."/>
            <person name="Hall N."/>
            <person name="Watson M."/>
            <person name="Adriaenssens E.M."/>
            <person name="Foster-Nyarko E."/>
            <person name="Jarju S."/>
            <person name="Secka A."/>
            <person name="Antonio M."/>
            <person name="Oren A."/>
            <person name="Chaudhuri R.R."/>
            <person name="La Ragione R."/>
            <person name="Hildebrand F."/>
            <person name="Pallen M.J."/>
        </authorList>
    </citation>
    <scope>NUCLEOTIDE SEQUENCE</scope>
    <source>
        <strain evidence="5">CHK178-16964</strain>
    </source>
</reference>
<dbReference type="GO" id="GO:0016832">
    <property type="term" value="F:aldehyde-lyase activity"/>
    <property type="evidence" value="ECO:0007669"/>
    <property type="project" value="TreeGrafter"/>
</dbReference>
<feature type="domain" description="HpcH/HpaI aldolase/citrate lyase" evidence="4">
    <location>
        <begin position="67"/>
        <end position="245"/>
    </location>
</feature>
<dbReference type="GO" id="GO:0046872">
    <property type="term" value="F:metal ion binding"/>
    <property type="evidence" value="ECO:0007669"/>
    <property type="project" value="UniProtKB-KW"/>
</dbReference>
<keyword evidence="3" id="KW-0456">Lyase</keyword>
<dbReference type="PANTHER" id="PTHR30502">
    <property type="entry name" value="2-KETO-3-DEOXY-L-RHAMNONATE ALDOLASE"/>
    <property type="match status" value="1"/>
</dbReference>
<sequence>MKENKLRYMLDNNMPTVATRLQSSWATVTEMAGATGEYDYIEFLAEYAPYGQYDFENIARAAEVHDMGTMIKVDYQNRYYVAQKAIASGFQAVLFTDHRTAEDVAKTIKMITPECPEFEGGMGFVNRRWVGNNCSMKQEEYARMASRTVKVFMVEKKEALDNIDEICSVPGIDMVQFGPNDFALSSGFNMAENKERVREAELKMFEAAKKHGVHVRAEMNSVEDAQYYLDLGVRHFNVGMELRILSNFWKQQGSQLNEMIRKAGLK</sequence>
<dbReference type="InterPro" id="IPR040442">
    <property type="entry name" value="Pyrv_kinase-like_dom_sf"/>
</dbReference>
<dbReference type="Gene3D" id="3.20.20.60">
    <property type="entry name" value="Phosphoenolpyruvate-binding domains"/>
    <property type="match status" value="1"/>
</dbReference>
<evidence type="ECO:0000313" key="6">
    <source>
        <dbReference type="Proteomes" id="UP000823900"/>
    </source>
</evidence>
<comment type="similarity">
    <text evidence="1">Belongs to the HpcH/HpaI aldolase family.</text>
</comment>
<dbReference type="GO" id="GO:0005737">
    <property type="term" value="C:cytoplasm"/>
    <property type="evidence" value="ECO:0007669"/>
    <property type="project" value="TreeGrafter"/>
</dbReference>
<keyword evidence="2" id="KW-0479">Metal-binding</keyword>
<organism evidence="5 6">
    <name type="scientific">Candidatus Lachnoclostridium stercoravium</name>
    <dbReference type="NCBI Taxonomy" id="2838633"/>
    <lineage>
        <taxon>Bacteria</taxon>
        <taxon>Bacillati</taxon>
        <taxon>Bacillota</taxon>
        <taxon>Clostridia</taxon>
        <taxon>Lachnospirales</taxon>
        <taxon>Lachnospiraceae</taxon>
    </lineage>
</organism>
<dbReference type="AlphaFoldDB" id="A0A9D2KR12"/>
<name>A0A9D2KR12_9FIRM</name>
<evidence type="ECO:0000313" key="5">
    <source>
        <dbReference type="EMBL" id="HJA72596.1"/>
    </source>
</evidence>
<dbReference type="InterPro" id="IPR005000">
    <property type="entry name" value="Aldolase/citrate-lyase_domain"/>
</dbReference>
<dbReference type="InterPro" id="IPR015813">
    <property type="entry name" value="Pyrv/PenolPyrv_kinase-like_dom"/>
</dbReference>
<evidence type="ECO:0000256" key="1">
    <source>
        <dbReference type="ARBA" id="ARBA00005568"/>
    </source>
</evidence>
<dbReference type="Proteomes" id="UP000823900">
    <property type="component" value="Unassembled WGS sequence"/>
</dbReference>
<dbReference type="SUPFAM" id="SSF51621">
    <property type="entry name" value="Phosphoenolpyruvate/pyruvate domain"/>
    <property type="match status" value="1"/>
</dbReference>
<protein>
    <submittedName>
        <fullName evidence="5">2,4-dihydroxyhept-2-ene-1,7-dioic acid aldolase</fullName>
    </submittedName>
</protein>